<evidence type="ECO:0000259" key="8">
    <source>
        <dbReference type="PROSITE" id="PS50893"/>
    </source>
</evidence>
<proteinExistence type="inferred from homology"/>
<organism evidence="9 10">
    <name type="scientific">Pseudomonas piscis</name>
    <dbReference type="NCBI Taxonomy" id="2614538"/>
    <lineage>
        <taxon>Bacteria</taxon>
        <taxon>Pseudomonadati</taxon>
        <taxon>Pseudomonadota</taxon>
        <taxon>Gammaproteobacteria</taxon>
        <taxon>Pseudomonadales</taxon>
        <taxon>Pseudomonadaceae</taxon>
        <taxon>Pseudomonas</taxon>
    </lineage>
</organism>
<dbReference type="PANTHER" id="PTHR42788">
    <property type="entry name" value="TAURINE IMPORT ATP-BINDING PROTEIN-RELATED"/>
    <property type="match status" value="1"/>
</dbReference>
<evidence type="ECO:0000256" key="1">
    <source>
        <dbReference type="ARBA" id="ARBA00005417"/>
    </source>
</evidence>
<dbReference type="EMBL" id="WHUV01000001">
    <property type="protein sequence ID" value="MQA52764.1"/>
    <property type="molecule type" value="Genomic_DNA"/>
</dbReference>
<dbReference type="GO" id="GO:0005524">
    <property type="term" value="F:ATP binding"/>
    <property type="evidence" value="ECO:0007669"/>
    <property type="project" value="UniProtKB-KW"/>
</dbReference>
<dbReference type="Gene3D" id="3.40.50.300">
    <property type="entry name" value="P-loop containing nucleotide triphosphate hydrolases"/>
    <property type="match status" value="1"/>
</dbReference>
<dbReference type="PROSITE" id="PS50893">
    <property type="entry name" value="ABC_TRANSPORTER_2"/>
    <property type="match status" value="1"/>
</dbReference>
<dbReference type="PANTHER" id="PTHR42788:SF17">
    <property type="entry name" value="ALIPHATIC SULFONATES IMPORT ATP-BINDING PROTEIN SSUB"/>
    <property type="match status" value="1"/>
</dbReference>
<dbReference type="Proteomes" id="UP000486534">
    <property type="component" value="Unassembled WGS sequence"/>
</dbReference>
<evidence type="ECO:0000256" key="3">
    <source>
        <dbReference type="ARBA" id="ARBA00022475"/>
    </source>
</evidence>
<keyword evidence="2" id="KW-0813">Transport</keyword>
<keyword evidence="5 9" id="KW-0067">ATP-binding</keyword>
<dbReference type="AlphaFoldDB" id="A0A7X1PIF0"/>
<keyword evidence="7" id="KW-0472">Membrane</keyword>
<comment type="caution">
    <text evidence="9">The sequence shown here is derived from an EMBL/GenBank/DDBJ whole genome shotgun (WGS) entry which is preliminary data.</text>
</comment>
<sequence length="264" mass="28460">MHLSSSPPSPTAAGHSPAAVEGRGITRRFAGQAVLDELDLDIAPGEFVALLGRSGSGKTTLLRALAGLEPIDAGRLQVPTAMAAVFQEPRLMPWKRVWRNVALGVRGEQVRQRAQAALEEVGLAHRLAAWPGTLSGGEAQRVALARALVREPQLLLLDEPFAALDALTRIRMHRLIIRLWQAHAPAVLLVTHDVDEALLLADRVLVLANGRIAEQLPIRLPRPRQAGLPGFQQLRGQLLQLLGVETEAEPASLVAPPLSRIASR</sequence>
<dbReference type="Pfam" id="PF00005">
    <property type="entry name" value="ABC_tran"/>
    <property type="match status" value="1"/>
</dbReference>
<dbReference type="InterPro" id="IPR003593">
    <property type="entry name" value="AAA+_ATPase"/>
</dbReference>
<dbReference type="SUPFAM" id="SSF52540">
    <property type="entry name" value="P-loop containing nucleoside triphosphate hydrolases"/>
    <property type="match status" value="1"/>
</dbReference>
<dbReference type="InterPro" id="IPR003439">
    <property type="entry name" value="ABC_transporter-like_ATP-bd"/>
</dbReference>
<keyword evidence="3" id="KW-1003">Cell membrane</keyword>
<dbReference type="InterPro" id="IPR027417">
    <property type="entry name" value="P-loop_NTPase"/>
</dbReference>
<dbReference type="RefSeq" id="WP_053135420.1">
    <property type="nucleotide sequence ID" value="NZ_WHUV01000001.1"/>
</dbReference>
<gene>
    <name evidence="9" type="ORF">GDH07_05410</name>
</gene>
<dbReference type="PROSITE" id="PS00211">
    <property type="entry name" value="ABC_TRANSPORTER_1"/>
    <property type="match status" value="1"/>
</dbReference>
<dbReference type="InterPro" id="IPR050166">
    <property type="entry name" value="ABC_transporter_ATP-bind"/>
</dbReference>
<feature type="domain" description="ABC transporter" evidence="8">
    <location>
        <begin position="20"/>
        <end position="234"/>
    </location>
</feature>
<keyword evidence="6" id="KW-1278">Translocase</keyword>
<keyword evidence="4" id="KW-0547">Nucleotide-binding</keyword>
<dbReference type="GO" id="GO:0016887">
    <property type="term" value="F:ATP hydrolysis activity"/>
    <property type="evidence" value="ECO:0007669"/>
    <property type="project" value="InterPro"/>
</dbReference>
<evidence type="ECO:0000256" key="6">
    <source>
        <dbReference type="ARBA" id="ARBA00022967"/>
    </source>
</evidence>
<evidence type="ECO:0000313" key="10">
    <source>
        <dbReference type="Proteomes" id="UP000486534"/>
    </source>
</evidence>
<evidence type="ECO:0000313" key="9">
    <source>
        <dbReference type="EMBL" id="MQA52764.1"/>
    </source>
</evidence>
<dbReference type="SMART" id="SM00382">
    <property type="entry name" value="AAA"/>
    <property type="match status" value="1"/>
</dbReference>
<evidence type="ECO:0000256" key="5">
    <source>
        <dbReference type="ARBA" id="ARBA00022840"/>
    </source>
</evidence>
<dbReference type="InterPro" id="IPR017871">
    <property type="entry name" value="ABC_transporter-like_CS"/>
</dbReference>
<protein>
    <submittedName>
        <fullName evidence="9">ATP-binding cassette domain-containing protein</fullName>
    </submittedName>
</protein>
<accession>A0A7X1PIF0</accession>
<evidence type="ECO:0000256" key="7">
    <source>
        <dbReference type="ARBA" id="ARBA00023136"/>
    </source>
</evidence>
<reference evidence="9 10" key="1">
    <citation type="submission" date="2019-10" db="EMBL/GenBank/DDBJ databases">
        <title>Pseudomonas dajingensis sp. nov., isolated from the profound head ulcers of farmed Murray cod (Maccullochella peelii peelii).</title>
        <authorList>
            <person name="Liu Y."/>
        </authorList>
    </citation>
    <scope>NUCLEOTIDE SEQUENCE [LARGE SCALE GENOMIC DNA]</scope>
    <source>
        <strain evidence="9 10">MC042</strain>
    </source>
</reference>
<comment type="similarity">
    <text evidence="1">Belongs to the ABC transporter superfamily.</text>
</comment>
<evidence type="ECO:0000256" key="2">
    <source>
        <dbReference type="ARBA" id="ARBA00022448"/>
    </source>
</evidence>
<evidence type="ECO:0000256" key="4">
    <source>
        <dbReference type="ARBA" id="ARBA00022741"/>
    </source>
</evidence>
<name>A0A7X1PIF0_9PSED</name>